<feature type="domain" description="DUF5983" evidence="1">
    <location>
        <begin position="9"/>
        <end position="108"/>
    </location>
</feature>
<proteinExistence type="predicted"/>
<sequence length="108" mass="12202">MQLNLTKSIELSNAHVTQEDFLLLDRMAADYRDVLKTDDTFVPAVLETRHGYVICIGSRTITGLIEAGASKAFRDILDYCQNAHDGAIMYLAFDRDAEVEDDLPTFDW</sequence>
<protein>
    <recommendedName>
        <fullName evidence="1">DUF5983 domain-containing protein</fullName>
    </recommendedName>
</protein>
<evidence type="ECO:0000313" key="2">
    <source>
        <dbReference type="EMBL" id="SCZ48854.1"/>
    </source>
</evidence>
<dbReference type="OrthoDB" id="6906263at2"/>
<dbReference type="EMBL" id="FMWB01000037">
    <property type="protein sequence ID" value="SCZ48854.1"/>
    <property type="molecule type" value="Genomic_DNA"/>
</dbReference>
<organism evidence="2 3">
    <name type="scientific">Pseudomonas oryzihabitans</name>
    <dbReference type="NCBI Taxonomy" id="47885"/>
    <lineage>
        <taxon>Bacteria</taxon>
        <taxon>Pseudomonadati</taxon>
        <taxon>Pseudomonadota</taxon>
        <taxon>Gammaproteobacteria</taxon>
        <taxon>Pseudomonadales</taxon>
        <taxon>Pseudomonadaceae</taxon>
        <taxon>Pseudomonas</taxon>
    </lineage>
</organism>
<dbReference type="AlphaFoldDB" id="A0A1G5PH85"/>
<dbReference type="RefSeq" id="WP_074585427.1">
    <property type="nucleotide sequence ID" value="NZ_FMWB01000037.1"/>
</dbReference>
<dbReference type="Pfam" id="PF19419">
    <property type="entry name" value="DUF5983"/>
    <property type="match status" value="1"/>
</dbReference>
<dbReference type="Proteomes" id="UP000183046">
    <property type="component" value="Unassembled WGS sequence"/>
</dbReference>
<gene>
    <name evidence="2" type="ORF">SAMN05216279_1378</name>
</gene>
<name>A0A1G5PH85_9PSED</name>
<accession>A0A1G5PH85</accession>
<comment type="caution">
    <text evidence="2">The sequence shown here is derived from an EMBL/GenBank/DDBJ whole genome shotgun (WGS) entry which is preliminary data.</text>
</comment>
<reference evidence="3" key="1">
    <citation type="submission" date="2016-10" db="EMBL/GenBank/DDBJ databases">
        <authorList>
            <person name="de Groot N.N."/>
        </authorList>
    </citation>
    <scope>NUCLEOTIDE SEQUENCE [LARGE SCALE GENOMIC DNA]</scope>
    <source>
        <strain evidence="3">DSM 15758</strain>
    </source>
</reference>
<evidence type="ECO:0000313" key="3">
    <source>
        <dbReference type="Proteomes" id="UP000183046"/>
    </source>
</evidence>
<evidence type="ECO:0000259" key="1">
    <source>
        <dbReference type="Pfam" id="PF19419"/>
    </source>
</evidence>
<dbReference type="InterPro" id="IPR046025">
    <property type="entry name" value="DUF5983"/>
</dbReference>